<protein>
    <submittedName>
        <fullName evidence="1">Uncharacterized protein</fullName>
    </submittedName>
</protein>
<sequence>MAYTFGGTTGDHLTWTESASPWGITARSGIIAGWYRPTTLTAGRALWSVGGVNRAEIATTTSEIKLVLDRATTDTEWTTTGLGLAVNQWHFVAVLQNNFNTGPVTNFRVWSSVGTDIPTAVTVAQTIAGAGNTINSTVVTAGNVSAAGATAFQGQIGRFDYVVGVSASSLIGNTNGSIGTENERIMFEQVVVPIWAGYFPTFYGSGTQSNNGITHVVWDLDVEGTQSGGNATLIGAGVRNGGGVGSAFRDFVAAVASPSIERRPIPQQTPLKSYWRRR</sequence>
<proteinExistence type="predicted"/>
<evidence type="ECO:0000313" key="1">
    <source>
        <dbReference type="EMBL" id="CAB4197159.1"/>
    </source>
</evidence>
<gene>
    <name evidence="1" type="ORF">UFOVP1304_33</name>
</gene>
<reference evidence="1" key="1">
    <citation type="submission" date="2020-05" db="EMBL/GenBank/DDBJ databases">
        <authorList>
            <person name="Chiriac C."/>
            <person name="Salcher M."/>
            <person name="Ghai R."/>
            <person name="Kavagutti S V."/>
        </authorList>
    </citation>
    <scope>NUCLEOTIDE SEQUENCE</scope>
</reference>
<organism evidence="1">
    <name type="scientific">uncultured Caudovirales phage</name>
    <dbReference type="NCBI Taxonomy" id="2100421"/>
    <lineage>
        <taxon>Viruses</taxon>
        <taxon>Duplodnaviria</taxon>
        <taxon>Heunggongvirae</taxon>
        <taxon>Uroviricota</taxon>
        <taxon>Caudoviricetes</taxon>
        <taxon>Peduoviridae</taxon>
        <taxon>Maltschvirus</taxon>
        <taxon>Maltschvirus maltsch</taxon>
    </lineage>
</organism>
<accession>A0A6J5RJF8</accession>
<dbReference type="EMBL" id="LR797253">
    <property type="protein sequence ID" value="CAB4197159.1"/>
    <property type="molecule type" value="Genomic_DNA"/>
</dbReference>
<name>A0A6J5RJF8_9CAUD</name>